<organism evidence="1 2">
    <name type="scientific">Hypothenemus hampei</name>
    <name type="common">Coffee berry borer</name>
    <dbReference type="NCBI Taxonomy" id="57062"/>
    <lineage>
        <taxon>Eukaryota</taxon>
        <taxon>Metazoa</taxon>
        <taxon>Ecdysozoa</taxon>
        <taxon>Arthropoda</taxon>
        <taxon>Hexapoda</taxon>
        <taxon>Insecta</taxon>
        <taxon>Pterygota</taxon>
        <taxon>Neoptera</taxon>
        <taxon>Endopterygota</taxon>
        <taxon>Coleoptera</taxon>
        <taxon>Polyphaga</taxon>
        <taxon>Cucujiformia</taxon>
        <taxon>Curculionidae</taxon>
        <taxon>Scolytinae</taxon>
        <taxon>Hypothenemus</taxon>
    </lineage>
</organism>
<dbReference type="EMBL" id="JBDJPC010000001">
    <property type="protein sequence ID" value="KAL1516382.1"/>
    <property type="molecule type" value="Genomic_DNA"/>
</dbReference>
<accession>A0ABD1FAU1</accession>
<sequence length="123" mass="13728">MENPSCSYDFVSEAPPLDNNFKNDFAIALDLMKSMFEENGMLTPSPPTDISCAARAMAKVFYDAILGAINDNELVSDEDLILPYDSDADEEYEECSEVVKSGDEFDPVEYEKKNISRIYSASI</sequence>
<name>A0ABD1FAU1_HYPHA</name>
<dbReference type="AlphaFoldDB" id="A0ABD1FAU1"/>
<gene>
    <name evidence="1" type="ORF">ABEB36_000301</name>
</gene>
<comment type="caution">
    <text evidence="1">The sequence shown here is derived from an EMBL/GenBank/DDBJ whole genome shotgun (WGS) entry which is preliminary data.</text>
</comment>
<reference evidence="1 2" key="1">
    <citation type="submission" date="2024-05" db="EMBL/GenBank/DDBJ databases">
        <title>Genetic variation in Jamaican populations of the coffee berry borer (Hypothenemus hampei).</title>
        <authorList>
            <person name="Errbii M."/>
            <person name="Myrie A."/>
        </authorList>
    </citation>
    <scope>NUCLEOTIDE SEQUENCE [LARGE SCALE GENOMIC DNA]</scope>
    <source>
        <strain evidence="1">JA-Hopewell-2020-01-JO</strain>
        <tissue evidence="1">Whole body</tissue>
    </source>
</reference>
<keyword evidence="2" id="KW-1185">Reference proteome</keyword>
<protein>
    <submittedName>
        <fullName evidence="1">Uncharacterized protein</fullName>
    </submittedName>
</protein>
<evidence type="ECO:0000313" key="2">
    <source>
        <dbReference type="Proteomes" id="UP001566132"/>
    </source>
</evidence>
<proteinExistence type="predicted"/>
<evidence type="ECO:0000313" key="1">
    <source>
        <dbReference type="EMBL" id="KAL1516382.1"/>
    </source>
</evidence>
<dbReference type="Proteomes" id="UP001566132">
    <property type="component" value="Unassembled WGS sequence"/>
</dbReference>